<dbReference type="InterPro" id="IPR057965">
    <property type="entry name" value="STEEP1_dom"/>
</dbReference>
<name>A4S730_OSTLU</name>
<dbReference type="Gramene" id="ABO99675">
    <property type="protein sequence ID" value="ABO99675"/>
    <property type="gene ID" value="OSTLU_93660"/>
</dbReference>
<dbReference type="PANTHER" id="PTHR47525:SF1">
    <property type="entry name" value="OS07G0295200 PROTEIN"/>
    <property type="match status" value="1"/>
</dbReference>
<protein>
    <recommendedName>
        <fullName evidence="2">STEEP1 domain-containing protein</fullName>
    </recommendedName>
</protein>
<comment type="similarity">
    <text evidence="1">Belongs to the UPF0235 family.</text>
</comment>
<dbReference type="STRING" id="436017.A4S730"/>
<dbReference type="KEGG" id="olu:OSTLU_93660"/>
<dbReference type="AlphaFoldDB" id="A4S730"/>
<gene>
    <name evidence="3" type="ORF">OSTLU_93660</name>
</gene>
<dbReference type="OMA" id="CSGCELF"/>
<dbReference type="Proteomes" id="UP000001568">
    <property type="component" value="Chromosome 14"/>
</dbReference>
<dbReference type="Pfam" id="PF25809">
    <property type="entry name" value="STEEP1"/>
    <property type="match status" value="1"/>
</dbReference>
<dbReference type="InterPro" id="IPR003746">
    <property type="entry name" value="DUF167"/>
</dbReference>
<sequence>MPPGRKRASAHVFTSEDAEHERADEAKYTTYYCKFCGQHVMTSTCDDLSALPRRRTDGALMLDLAKHPTRILAALDAEVVAVRGRDGTYEKRQRARCGTTPVGYRDASRGANARADEKGVFYIHKGALSAFDYEKDHGASAGEGIGDDAPPPPCIIAGAGGATQIDLEISQRAATHAVTKISASCVFVDVIGPAHACDGELVEFLARVLGLRLAQMSLLRGHKQTSRTLLAKGTSPRAAHAALRSALEGERVRASKIAKGMT</sequence>
<dbReference type="PANTHER" id="PTHR47525">
    <property type="entry name" value="OS07G0295200 PROTEIN"/>
    <property type="match status" value="1"/>
</dbReference>
<dbReference type="SUPFAM" id="SSF69786">
    <property type="entry name" value="YggU-like"/>
    <property type="match status" value="1"/>
</dbReference>
<dbReference type="eggNOG" id="KOG3276">
    <property type="taxonomic scope" value="Eukaryota"/>
</dbReference>
<reference evidence="3 4" key="1">
    <citation type="journal article" date="2007" name="Proc. Natl. Acad. Sci. U.S.A.">
        <title>The tiny eukaryote Ostreococcus provides genomic insights into the paradox of plankton speciation.</title>
        <authorList>
            <person name="Palenik B."/>
            <person name="Grimwood J."/>
            <person name="Aerts A."/>
            <person name="Rouze P."/>
            <person name="Salamov A."/>
            <person name="Putnam N."/>
            <person name="Dupont C."/>
            <person name="Jorgensen R."/>
            <person name="Derelle E."/>
            <person name="Rombauts S."/>
            <person name="Zhou K."/>
            <person name="Otillar R."/>
            <person name="Merchant S.S."/>
            <person name="Podell S."/>
            <person name="Gaasterland T."/>
            <person name="Napoli C."/>
            <person name="Gendler K."/>
            <person name="Manuell A."/>
            <person name="Tai V."/>
            <person name="Vallon O."/>
            <person name="Piganeau G."/>
            <person name="Jancek S."/>
            <person name="Heijde M."/>
            <person name="Jabbari K."/>
            <person name="Bowler C."/>
            <person name="Lohr M."/>
            <person name="Robbens S."/>
            <person name="Werner G."/>
            <person name="Dubchak I."/>
            <person name="Pazour G.J."/>
            <person name="Ren Q."/>
            <person name="Paulsen I."/>
            <person name="Delwiche C."/>
            <person name="Schmutz J."/>
            <person name="Rokhsar D."/>
            <person name="Van de Peer Y."/>
            <person name="Moreau H."/>
            <person name="Grigoriev I.V."/>
        </authorList>
    </citation>
    <scope>NUCLEOTIDE SEQUENCE [LARGE SCALE GENOMIC DNA]</scope>
    <source>
        <strain evidence="3 4">CCE9901</strain>
    </source>
</reference>
<feature type="domain" description="STEEP1" evidence="2">
    <location>
        <begin position="24"/>
        <end position="130"/>
    </location>
</feature>
<evidence type="ECO:0000259" key="2">
    <source>
        <dbReference type="Pfam" id="PF25809"/>
    </source>
</evidence>
<organism evidence="3 4">
    <name type="scientific">Ostreococcus lucimarinus (strain CCE9901)</name>
    <dbReference type="NCBI Taxonomy" id="436017"/>
    <lineage>
        <taxon>Eukaryota</taxon>
        <taxon>Viridiplantae</taxon>
        <taxon>Chlorophyta</taxon>
        <taxon>Mamiellophyceae</taxon>
        <taxon>Mamiellales</taxon>
        <taxon>Bathycoccaceae</taxon>
        <taxon>Ostreococcus</taxon>
    </lineage>
</organism>
<dbReference type="GO" id="GO:0005634">
    <property type="term" value="C:nucleus"/>
    <property type="evidence" value="ECO:0007669"/>
    <property type="project" value="EnsemblPlants"/>
</dbReference>
<dbReference type="GO" id="GO:0097167">
    <property type="term" value="P:circadian regulation of translation"/>
    <property type="evidence" value="ECO:0007669"/>
    <property type="project" value="EnsemblPlants"/>
</dbReference>
<dbReference type="GO" id="GO:2000306">
    <property type="term" value="P:positive regulation of photomorphogenesis"/>
    <property type="evidence" value="ECO:0007669"/>
    <property type="project" value="EnsemblPlants"/>
</dbReference>
<evidence type="ECO:0000313" key="4">
    <source>
        <dbReference type="Proteomes" id="UP000001568"/>
    </source>
</evidence>
<dbReference type="EMBL" id="CP000594">
    <property type="protein sequence ID" value="ABO99675.1"/>
    <property type="molecule type" value="Genomic_DNA"/>
</dbReference>
<keyword evidence="4" id="KW-1185">Reference proteome</keyword>
<dbReference type="HOGENOM" id="CLU_075663_0_0_1"/>
<dbReference type="GeneID" id="5005386"/>
<dbReference type="RefSeq" id="XP_001421382.1">
    <property type="nucleotide sequence ID" value="XM_001421345.1"/>
</dbReference>
<evidence type="ECO:0000256" key="1">
    <source>
        <dbReference type="ARBA" id="ARBA00010364"/>
    </source>
</evidence>
<dbReference type="OrthoDB" id="418131at2759"/>
<proteinExistence type="inferred from homology"/>
<dbReference type="InterPro" id="IPR053323">
    <property type="entry name" value="UPF0235"/>
</dbReference>
<evidence type="ECO:0000313" key="3">
    <source>
        <dbReference type="EMBL" id="ABO99675.1"/>
    </source>
</evidence>
<dbReference type="InterPro" id="IPR036591">
    <property type="entry name" value="YggU-like_sf"/>
</dbReference>
<dbReference type="SMART" id="SM01152">
    <property type="entry name" value="DUF167"/>
    <property type="match status" value="1"/>
</dbReference>
<accession>A4S730</accession>
<dbReference type="GO" id="GO:0009640">
    <property type="term" value="P:photomorphogenesis"/>
    <property type="evidence" value="ECO:0007669"/>
    <property type="project" value="EnsemblPlants"/>
</dbReference>